<keyword evidence="3" id="KW-1185">Reference proteome</keyword>
<dbReference type="InParanoid" id="A0A3N4KK28"/>
<name>A0A3N4KK28_9PEZI</name>
<dbReference type="Proteomes" id="UP000277580">
    <property type="component" value="Unassembled WGS sequence"/>
</dbReference>
<sequence length="77" mass="8861">MERSTKSLALLLKLAAARVHDWLLVVRVENKDHPQSRHMSGRQALGLLIITMAAHTYIGEGRYMVYWPVQTQMRCVL</sequence>
<dbReference type="AlphaFoldDB" id="A0A3N4KK28"/>
<keyword evidence="1" id="KW-1133">Transmembrane helix</keyword>
<gene>
    <name evidence="2" type="ORF">P167DRAFT_537157</name>
</gene>
<protein>
    <submittedName>
        <fullName evidence="2">Uncharacterized protein</fullName>
    </submittedName>
</protein>
<keyword evidence="1" id="KW-0472">Membrane</keyword>
<dbReference type="EMBL" id="ML119139">
    <property type="protein sequence ID" value="RPB10880.1"/>
    <property type="molecule type" value="Genomic_DNA"/>
</dbReference>
<evidence type="ECO:0000256" key="1">
    <source>
        <dbReference type="SAM" id="Phobius"/>
    </source>
</evidence>
<accession>A0A3N4KK28</accession>
<reference evidence="2 3" key="1">
    <citation type="journal article" date="2018" name="Nat. Ecol. Evol.">
        <title>Pezizomycetes genomes reveal the molecular basis of ectomycorrhizal truffle lifestyle.</title>
        <authorList>
            <person name="Murat C."/>
            <person name="Payen T."/>
            <person name="Noel B."/>
            <person name="Kuo A."/>
            <person name="Morin E."/>
            <person name="Chen J."/>
            <person name="Kohler A."/>
            <person name="Krizsan K."/>
            <person name="Balestrini R."/>
            <person name="Da Silva C."/>
            <person name="Montanini B."/>
            <person name="Hainaut M."/>
            <person name="Levati E."/>
            <person name="Barry K.W."/>
            <person name="Belfiori B."/>
            <person name="Cichocki N."/>
            <person name="Clum A."/>
            <person name="Dockter R.B."/>
            <person name="Fauchery L."/>
            <person name="Guy J."/>
            <person name="Iotti M."/>
            <person name="Le Tacon F."/>
            <person name="Lindquist E.A."/>
            <person name="Lipzen A."/>
            <person name="Malagnac F."/>
            <person name="Mello A."/>
            <person name="Molinier V."/>
            <person name="Miyauchi S."/>
            <person name="Poulain J."/>
            <person name="Riccioni C."/>
            <person name="Rubini A."/>
            <person name="Sitrit Y."/>
            <person name="Splivallo R."/>
            <person name="Traeger S."/>
            <person name="Wang M."/>
            <person name="Zifcakova L."/>
            <person name="Wipf D."/>
            <person name="Zambonelli A."/>
            <person name="Paolocci F."/>
            <person name="Nowrousian M."/>
            <person name="Ottonello S."/>
            <person name="Baldrian P."/>
            <person name="Spatafora J.W."/>
            <person name="Henrissat B."/>
            <person name="Nagy L.G."/>
            <person name="Aury J.M."/>
            <person name="Wincker P."/>
            <person name="Grigoriev I.V."/>
            <person name="Bonfante P."/>
            <person name="Martin F.M."/>
        </authorList>
    </citation>
    <scope>NUCLEOTIDE SEQUENCE [LARGE SCALE GENOMIC DNA]</scope>
    <source>
        <strain evidence="2 3">CCBAS932</strain>
    </source>
</reference>
<feature type="transmembrane region" description="Helical" evidence="1">
    <location>
        <begin position="41"/>
        <end position="58"/>
    </location>
</feature>
<evidence type="ECO:0000313" key="2">
    <source>
        <dbReference type="EMBL" id="RPB10880.1"/>
    </source>
</evidence>
<proteinExistence type="predicted"/>
<organism evidence="2 3">
    <name type="scientific">Morchella conica CCBAS932</name>
    <dbReference type="NCBI Taxonomy" id="1392247"/>
    <lineage>
        <taxon>Eukaryota</taxon>
        <taxon>Fungi</taxon>
        <taxon>Dikarya</taxon>
        <taxon>Ascomycota</taxon>
        <taxon>Pezizomycotina</taxon>
        <taxon>Pezizomycetes</taxon>
        <taxon>Pezizales</taxon>
        <taxon>Morchellaceae</taxon>
        <taxon>Morchella</taxon>
    </lineage>
</organism>
<keyword evidence="1" id="KW-0812">Transmembrane</keyword>
<evidence type="ECO:0000313" key="3">
    <source>
        <dbReference type="Proteomes" id="UP000277580"/>
    </source>
</evidence>